<dbReference type="EMBL" id="LAZR01008218">
    <property type="protein sequence ID" value="KKM80205.1"/>
    <property type="molecule type" value="Genomic_DNA"/>
</dbReference>
<comment type="caution">
    <text evidence="1">The sequence shown here is derived from an EMBL/GenBank/DDBJ whole genome shotgun (WGS) entry which is preliminary data.</text>
</comment>
<protein>
    <submittedName>
        <fullName evidence="1">Uncharacterized protein</fullName>
    </submittedName>
</protein>
<name>A0A0F9MU72_9ZZZZ</name>
<proteinExistence type="predicted"/>
<reference evidence="1" key="1">
    <citation type="journal article" date="2015" name="Nature">
        <title>Complex archaea that bridge the gap between prokaryotes and eukaryotes.</title>
        <authorList>
            <person name="Spang A."/>
            <person name="Saw J.H."/>
            <person name="Jorgensen S.L."/>
            <person name="Zaremba-Niedzwiedzka K."/>
            <person name="Martijn J."/>
            <person name="Lind A.E."/>
            <person name="van Eijk R."/>
            <person name="Schleper C."/>
            <person name="Guy L."/>
            <person name="Ettema T.J."/>
        </authorList>
    </citation>
    <scope>NUCLEOTIDE SEQUENCE</scope>
</reference>
<dbReference type="AlphaFoldDB" id="A0A0F9MU72"/>
<accession>A0A0F9MU72</accession>
<organism evidence="1">
    <name type="scientific">marine sediment metagenome</name>
    <dbReference type="NCBI Taxonomy" id="412755"/>
    <lineage>
        <taxon>unclassified sequences</taxon>
        <taxon>metagenomes</taxon>
        <taxon>ecological metagenomes</taxon>
    </lineage>
</organism>
<gene>
    <name evidence="1" type="ORF">LCGC14_1342190</name>
</gene>
<sequence>MDKKLKPMSLTCDGCGRETDGYLCFRCNGHAAQINDSKDHHVLTFDGDPVSWQSEPEEDDYSEDSFRSSAIKVPYIDYSKEDAFNLARMKRLCKKRNRA</sequence>
<evidence type="ECO:0000313" key="1">
    <source>
        <dbReference type="EMBL" id="KKM80205.1"/>
    </source>
</evidence>